<name>A0A0R1ZHE3_9LACO</name>
<dbReference type="UniPathway" id="UPA00219"/>
<dbReference type="GO" id="GO:0017111">
    <property type="term" value="F:ribonucleoside triphosphate phosphatase activity"/>
    <property type="evidence" value="ECO:0007669"/>
    <property type="project" value="InterPro"/>
</dbReference>
<comment type="pathway">
    <text evidence="15">Cell wall biogenesis; peptidoglycan biosynthesis.</text>
</comment>
<keyword evidence="7 16" id="KW-0460">Magnesium</keyword>
<feature type="binding site" evidence="16">
    <location>
        <position position="320"/>
    </location>
    <ligand>
        <name>Mg(2+)</name>
        <dbReference type="ChEBI" id="CHEBI:18420"/>
    </ligand>
</feature>
<dbReference type="PANTHER" id="PTHR21198">
    <property type="entry name" value="GLUTAMATE RACEMASE"/>
    <property type="match status" value="1"/>
</dbReference>
<comment type="function">
    <text evidence="16">Pyrophosphatase that catalyzes the hydrolysis of nucleoside triphosphates to their monophosphate derivatives, with a high preference for the non-canonical purine nucleotides XTP (xanthosine triphosphate), dITP (deoxyinosine triphosphate) and ITP. Seems to function as a house-cleaning enzyme that removes non-canonical purine nucleotides from the nucleotide pool, thus preventing their incorporation into DNA/RNA and avoiding chromosomal lesions.</text>
</comment>
<dbReference type="GO" id="GO:0046872">
    <property type="term" value="F:metal ion binding"/>
    <property type="evidence" value="ECO:0007669"/>
    <property type="project" value="UniProtKB-KW"/>
</dbReference>
<feature type="binding site" evidence="16">
    <location>
        <position position="457"/>
    </location>
    <ligand>
        <name>substrate</name>
    </ligand>
</feature>
<evidence type="ECO:0000256" key="13">
    <source>
        <dbReference type="ARBA" id="ARBA00051875"/>
    </source>
</evidence>
<feature type="binding site" evidence="15">
    <location>
        <begin position="10"/>
        <end position="11"/>
    </location>
    <ligand>
        <name>substrate</name>
    </ligand>
</feature>
<dbReference type="EMBL" id="AYYO01000056">
    <property type="protein sequence ID" value="KRM54321.1"/>
    <property type="molecule type" value="Genomic_DNA"/>
</dbReference>
<evidence type="ECO:0000256" key="15">
    <source>
        <dbReference type="HAMAP-Rule" id="MF_00258"/>
    </source>
</evidence>
<dbReference type="NCBIfam" id="NF002035">
    <property type="entry name" value="PRK00865.1-3"/>
    <property type="match status" value="1"/>
</dbReference>
<feature type="binding site" evidence="15">
    <location>
        <begin position="185"/>
        <end position="186"/>
    </location>
    <ligand>
        <name>substrate</name>
    </ligand>
</feature>
<comment type="function">
    <text evidence="15">Provides the (R)-glutamate required for cell wall biosynthesis.</text>
</comment>
<dbReference type="PROSITE" id="PS00924">
    <property type="entry name" value="ASP_GLU_RACEMASE_2"/>
    <property type="match status" value="1"/>
</dbReference>
<dbReference type="Proteomes" id="UP000051679">
    <property type="component" value="Unassembled WGS sequence"/>
</dbReference>
<keyword evidence="9 15" id="KW-0573">Peptidoglycan synthesis</keyword>
<dbReference type="PROSITE" id="PS00923">
    <property type="entry name" value="ASP_GLU_RACEMASE_1"/>
    <property type="match status" value="1"/>
</dbReference>
<evidence type="ECO:0000256" key="2">
    <source>
        <dbReference type="ARBA" id="ARBA00008023"/>
    </source>
</evidence>
<protein>
    <recommendedName>
        <fullName evidence="15 16">Multifunctional fusion protein</fullName>
    </recommendedName>
    <domain>
        <recommendedName>
            <fullName evidence="16">dITP/XTP pyrophosphatase</fullName>
            <ecNumber evidence="16">3.6.1.66</ecNumber>
        </recommendedName>
        <alternativeName>
            <fullName evidence="16">Non-canonical purine NTP pyrophosphatase</fullName>
        </alternativeName>
        <alternativeName>
            <fullName evidence="16">Non-standard purine NTP pyrophosphatase</fullName>
        </alternativeName>
        <alternativeName>
            <fullName evidence="16">Nucleoside-triphosphate diphosphatase</fullName>
        </alternativeName>
        <alternativeName>
            <fullName evidence="16">Nucleoside-triphosphate pyrophosphatase</fullName>
            <shortName evidence="16">NTPase</shortName>
        </alternativeName>
    </domain>
    <domain>
        <recommendedName>
            <fullName evidence="15">Glutamate racemase</fullName>
            <ecNumber evidence="15">5.1.1.3</ecNumber>
        </recommendedName>
    </domain>
</protein>
<feature type="binding site" evidence="15">
    <location>
        <begin position="74"/>
        <end position="75"/>
    </location>
    <ligand>
        <name>substrate</name>
    </ligand>
</feature>
<evidence type="ECO:0000256" key="14">
    <source>
        <dbReference type="ARBA" id="ARBA00052017"/>
    </source>
</evidence>
<feature type="active site" description="Proton donor/acceptor" evidence="15">
    <location>
        <position position="184"/>
    </location>
</feature>
<dbReference type="PANTHER" id="PTHR21198:SF2">
    <property type="entry name" value="GLUTAMATE RACEMASE"/>
    <property type="match status" value="1"/>
</dbReference>
<dbReference type="SUPFAM" id="SSF53681">
    <property type="entry name" value="Aspartate/glutamate racemase"/>
    <property type="match status" value="2"/>
</dbReference>
<comment type="subunit">
    <text evidence="3 16">Homodimer.</text>
</comment>
<dbReference type="InterPro" id="IPR029001">
    <property type="entry name" value="ITPase-like_fam"/>
</dbReference>
<dbReference type="Pfam" id="PF01177">
    <property type="entry name" value="Asp_Glu_race"/>
    <property type="match status" value="1"/>
</dbReference>
<dbReference type="InterPro" id="IPR020922">
    <property type="entry name" value="dITP/XTP_pyrophosphatase"/>
</dbReference>
<dbReference type="STRING" id="1291052.FC18_GL000540"/>
<dbReference type="SUPFAM" id="SSF52972">
    <property type="entry name" value="ITPase-like"/>
    <property type="match status" value="1"/>
</dbReference>
<dbReference type="GO" id="GO:0036220">
    <property type="term" value="F:ITP diphosphatase activity"/>
    <property type="evidence" value="ECO:0007669"/>
    <property type="project" value="UniProtKB-UniRule"/>
</dbReference>
<proteinExistence type="inferred from homology"/>
<dbReference type="InterPro" id="IPR033134">
    <property type="entry name" value="Asp/Glu_racemase_AS_2"/>
</dbReference>
<comment type="catalytic activity">
    <reaction evidence="16">
        <text>ITP + H2O = IMP + diphosphate + H(+)</text>
        <dbReference type="Rhea" id="RHEA:29399"/>
        <dbReference type="ChEBI" id="CHEBI:15377"/>
        <dbReference type="ChEBI" id="CHEBI:15378"/>
        <dbReference type="ChEBI" id="CHEBI:33019"/>
        <dbReference type="ChEBI" id="CHEBI:58053"/>
        <dbReference type="ChEBI" id="CHEBI:61402"/>
        <dbReference type="EC" id="3.6.1.66"/>
    </reaction>
</comment>
<dbReference type="OrthoDB" id="9801055at2"/>
<feature type="active site" description="Proton acceptor" evidence="16">
    <location>
        <position position="349"/>
    </location>
</feature>
<dbReference type="GO" id="GO:0035870">
    <property type="term" value="F:dITP diphosphatase activity"/>
    <property type="evidence" value="ECO:0007669"/>
    <property type="project" value="UniProtKB-UniRule"/>
</dbReference>
<feature type="binding site" evidence="15">
    <location>
        <begin position="42"/>
        <end position="43"/>
    </location>
    <ligand>
        <name>substrate</name>
    </ligand>
</feature>
<feature type="binding site" evidence="16">
    <location>
        <begin position="462"/>
        <end position="463"/>
    </location>
    <ligand>
        <name>substrate</name>
    </ligand>
</feature>
<dbReference type="EC" id="5.1.1.3" evidence="15"/>
<dbReference type="GO" id="GO:0009252">
    <property type="term" value="P:peptidoglycan biosynthetic process"/>
    <property type="evidence" value="ECO:0007669"/>
    <property type="project" value="UniProtKB-UniRule"/>
</dbReference>
<reference evidence="18 19" key="1">
    <citation type="journal article" date="2015" name="Genome Announc.">
        <title>Expanding the biotechnology potential of lactobacilli through comparative genomics of 213 strains and associated genera.</title>
        <authorList>
            <person name="Sun Z."/>
            <person name="Harris H.M."/>
            <person name="McCann A."/>
            <person name="Guo C."/>
            <person name="Argimon S."/>
            <person name="Zhang W."/>
            <person name="Yang X."/>
            <person name="Jeffery I.B."/>
            <person name="Cooney J.C."/>
            <person name="Kagawa T.F."/>
            <person name="Liu W."/>
            <person name="Song Y."/>
            <person name="Salvetti E."/>
            <person name="Wrobel A."/>
            <person name="Rasinkangas P."/>
            <person name="Parkhill J."/>
            <person name="Rea M.C."/>
            <person name="O'Sullivan O."/>
            <person name="Ritari J."/>
            <person name="Douillard F.P."/>
            <person name="Paul Ross R."/>
            <person name="Yang R."/>
            <person name="Briner A.E."/>
            <person name="Felis G.E."/>
            <person name="de Vos W.M."/>
            <person name="Barrangou R."/>
            <person name="Klaenhammer T.R."/>
            <person name="Caufield P.W."/>
            <person name="Cui Y."/>
            <person name="Zhang H."/>
            <person name="O'Toole P.W."/>
        </authorList>
    </citation>
    <scope>NUCLEOTIDE SEQUENCE [LARGE SCALE GENOMIC DNA]</scope>
    <source>
        <strain evidence="18 19">DSM 20505</strain>
    </source>
</reference>
<evidence type="ECO:0000256" key="10">
    <source>
        <dbReference type="ARBA" id="ARBA00023080"/>
    </source>
</evidence>
<dbReference type="GO" id="GO:0008360">
    <property type="term" value="P:regulation of cell shape"/>
    <property type="evidence" value="ECO:0007669"/>
    <property type="project" value="UniProtKB-KW"/>
</dbReference>
<dbReference type="InterPro" id="IPR018187">
    <property type="entry name" value="Asp/Glu_racemase_AS_1"/>
</dbReference>
<keyword evidence="5 16" id="KW-0547">Nucleotide-binding</keyword>
<evidence type="ECO:0000256" key="3">
    <source>
        <dbReference type="ARBA" id="ARBA00011738"/>
    </source>
</evidence>
<dbReference type="GO" id="GO:0071555">
    <property type="term" value="P:cell wall organization"/>
    <property type="evidence" value="ECO:0007669"/>
    <property type="project" value="UniProtKB-KW"/>
</dbReference>
<feature type="binding site" evidence="16">
    <location>
        <position position="349"/>
    </location>
    <ligand>
        <name>Mg(2+)</name>
        <dbReference type="ChEBI" id="CHEBI:18420"/>
    </ligand>
</feature>
<comment type="caution">
    <text evidence="18">The sequence shown here is derived from an EMBL/GenBank/DDBJ whole genome shotgun (WGS) entry which is preliminary data.</text>
</comment>
<comment type="catalytic activity">
    <reaction evidence="14 16">
        <text>XTP + H2O = XMP + diphosphate + H(+)</text>
        <dbReference type="Rhea" id="RHEA:28610"/>
        <dbReference type="ChEBI" id="CHEBI:15377"/>
        <dbReference type="ChEBI" id="CHEBI:15378"/>
        <dbReference type="ChEBI" id="CHEBI:33019"/>
        <dbReference type="ChEBI" id="CHEBI:57464"/>
        <dbReference type="ChEBI" id="CHEBI:61314"/>
        <dbReference type="EC" id="3.6.1.66"/>
    </reaction>
</comment>
<dbReference type="AlphaFoldDB" id="A0A0R1ZHE3"/>
<evidence type="ECO:0000256" key="7">
    <source>
        <dbReference type="ARBA" id="ARBA00022842"/>
    </source>
</evidence>
<feature type="binding site" evidence="16">
    <location>
        <begin position="434"/>
        <end position="437"/>
    </location>
    <ligand>
        <name>substrate</name>
    </ligand>
</feature>
<evidence type="ECO:0000256" key="1">
    <source>
        <dbReference type="ARBA" id="ARBA00001602"/>
    </source>
</evidence>
<dbReference type="Gene3D" id="3.40.50.1860">
    <property type="match status" value="2"/>
</dbReference>
<keyword evidence="12 15" id="KW-0961">Cell wall biogenesis/degradation</keyword>
<keyword evidence="19" id="KW-1185">Reference proteome</keyword>
<dbReference type="InterPro" id="IPR001920">
    <property type="entry name" value="Asp/Glu_race"/>
</dbReference>
<dbReference type="HAMAP" id="MF_00258">
    <property type="entry name" value="Glu_racemase"/>
    <property type="match status" value="1"/>
</dbReference>
<feature type="active site" description="Proton donor/acceptor" evidence="15">
    <location>
        <position position="73"/>
    </location>
</feature>
<dbReference type="NCBIfam" id="NF011397">
    <property type="entry name" value="PRK14822.1"/>
    <property type="match status" value="1"/>
</dbReference>
<dbReference type="GO" id="GO:0008881">
    <property type="term" value="F:glutamate racemase activity"/>
    <property type="evidence" value="ECO:0007669"/>
    <property type="project" value="UniProtKB-UniRule"/>
</dbReference>
<organism evidence="18 19">
    <name type="scientific">Lacticaseibacillus sharpeae JCM 1186 = DSM 20505</name>
    <dbReference type="NCBI Taxonomy" id="1291052"/>
    <lineage>
        <taxon>Bacteria</taxon>
        <taxon>Bacillati</taxon>
        <taxon>Bacillota</taxon>
        <taxon>Bacilli</taxon>
        <taxon>Lactobacillales</taxon>
        <taxon>Lactobacillaceae</taxon>
        <taxon>Lacticaseibacillus</taxon>
    </lineage>
</organism>
<dbReference type="NCBIfam" id="TIGR00042">
    <property type="entry name" value="RdgB/HAM1 family non-canonical purine NTP pyrophosphatase"/>
    <property type="match status" value="1"/>
</dbReference>
<evidence type="ECO:0000256" key="16">
    <source>
        <dbReference type="HAMAP-Rule" id="MF_01405"/>
    </source>
</evidence>
<dbReference type="Pfam" id="PF01725">
    <property type="entry name" value="Ham1p_like"/>
    <property type="match status" value="1"/>
</dbReference>
<feature type="binding site" evidence="16">
    <location>
        <position position="350"/>
    </location>
    <ligand>
        <name>substrate</name>
    </ligand>
</feature>
<dbReference type="CDD" id="cd00515">
    <property type="entry name" value="HAM1"/>
    <property type="match status" value="1"/>
</dbReference>
<dbReference type="GO" id="GO:0036222">
    <property type="term" value="F:XTP diphosphatase activity"/>
    <property type="evidence" value="ECO:0007669"/>
    <property type="project" value="UniProtKB-UniRule"/>
</dbReference>
<dbReference type="GO" id="GO:0042802">
    <property type="term" value="F:identical protein binding"/>
    <property type="evidence" value="ECO:0007669"/>
    <property type="project" value="UniProtKB-ARBA"/>
</dbReference>
<dbReference type="EC" id="3.6.1.66" evidence="16"/>
<keyword evidence="8 15" id="KW-0133">Cell shape</keyword>
<keyword evidence="6 16" id="KW-0378">Hydrolase</keyword>
<dbReference type="RefSeq" id="WP_054675747.1">
    <property type="nucleotide sequence ID" value="NZ_AYYO01000056.1"/>
</dbReference>
<evidence type="ECO:0000256" key="9">
    <source>
        <dbReference type="ARBA" id="ARBA00022984"/>
    </source>
</evidence>
<evidence type="ECO:0000256" key="4">
    <source>
        <dbReference type="ARBA" id="ARBA00022723"/>
    </source>
</evidence>
<evidence type="ECO:0000256" key="11">
    <source>
        <dbReference type="ARBA" id="ARBA00023235"/>
    </source>
</evidence>
<evidence type="ECO:0000313" key="18">
    <source>
        <dbReference type="EMBL" id="KRM54321.1"/>
    </source>
</evidence>
<evidence type="ECO:0000256" key="17">
    <source>
        <dbReference type="RuleBase" id="RU003781"/>
    </source>
</evidence>
<evidence type="ECO:0000256" key="12">
    <source>
        <dbReference type="ARBA" id="ARBA00023316"/>
    </source>
</evidence>
<dbReference type="FunFam" id="3.90.950.10:FF:000001">
    <property type="entry name" value="dITP/XTP pyrophosphatase"/>
    <property type="match status" value="1"/>
</dbReference>
<feature type="binding site" evidence="16">
    <location>
        <begin position="287"/>
        <end position="292"/>
    </location>
    <ligand>
        <name>substrate</name>
    </ligand>
</feature>
<dbReference type="GO" id="GO:0009146">
    <property type="term" value="P:purine nucleoside triphosphate catabolic process"/>
    <property type="evidence" value="ECO:0007669"/>
    <property type="project" value="UniProtKB-UniRule"/>
</dbReference>
<keyword evidence="11 15" id="KW-0413">Isomerase</keyword>
<keyword evidence="10 16" id="KW-0546">Nucleotide metabolism</keyword>
<comment type="similarity">
    <text evidence="2 16 17">Belongs to the HAM1 NTPase family.</text>
</comment>
<gene>
    <name evidence="15" type="primary">murI</name>
    <name evidence="18" type="ORF">FC18_GL000540</name>
</gene>
<evidence type="ECO:0000256" key="6">
    <source>
        <dbReference type="ARBA" id="ARBA00022801"/>
    </source>
</evidence>
<evidence type="ECO:0000256" key="8">
    <source>
        <dbReference type="ARBA" id="ARBA00022960"/>
    </source>
</evidence>
<dbReference type="HAMAP" id="MF_01405">
    <property type="entry name" value="Non_canon_purine_NTPase"/>
    <property type="match status" value="1"/>
</dbReference>
<sequence length="477" mass="50895">MNEAPIGFIDSGVGGLTVVKEALRQLPHENVVFLGDQARLPYGPRPAEQVVRFTWQMANFMRRKGIKMLVIACNTATAAALSTLKAHLDIPVVGVIVPGSRAAVKATQTGKIGVIATEGTVRSDAYAKALHRRNDQLAVTSLAAPKFVPIVESNEYTDPIAERVVRETLTPMVAAGVDTLVMGCTHYPLLRPFIQQTMGENVKLIDSGAETVSEVSVLLDYFGLANDQSGVGTRAFYTTGHPGMFKEIAADWLQLDDIAAKHADISTEADHYVEDIATPGQTIVVASSNKGKVAEIAEFFANRGVKVRGLADFPDVVPVDETGTTFQENATLKAHGYAQQLGLPVLADDSGLMVDALDGAPGVFSARYAGDAHNDAANNAKLLAELGGVPAAKRTARFRSVLVLAHPDRPEDDVVAEGSVEGRIGTLPEGDNGFGYDPFFFVPELGRTLAQLTTDEKNTISHRGNALRALGQKLDAK</sequence>
<dbReference type="FunFam" id="3.40.50.1860:FF:000002">
    <property type="entry name" value="Glutamate racemase"/>
    <property type="match status" value="1"/>
</dbReference>
<keyword evidence="4 16" id="KW-0479">Metal-binding</keyword>
<dbReference type="Gene3D" id="3.90.950.10">
    <property type="match status" value="1"/>
</dbReference>
<dbReference type="InterPro" id="IPR004391">
    <property type="entry name" value="Glu_race"/>
</dbReference>
<comment type="catalytic activity">
    <reaction evidence="13 16">
        <text>dITP + H2O = dIMP + diphosphate + H(+)</text>
        <dbReference type="Rhea" id="RHEA:28342"/>
        <dbReference type="ChEBI" id="CHEBI:15377"/>
        <dbReference type="ChEBI" id="CHEBI:15378"/>
        <dbReference type="ChEBI" id="CHEBI:33019"/>
        <dbReference type="ChEBI" id="CHEBI:61194"/>
        <dbReference type="ChEBI" id="CHEBI:61382"/>
        <dbReference type="EC" id="3.6.1.66"/>
    </reaction>
</comment>
<dbReference type="NCBIfam" id="TIGR00067">
    <property type="entry name" value="glut_race"/>
    <property type="match status" value="1"/>
</dbReference>
<evidence type="ECO:0000256" key="5">
    <source>
        <dbReference type="ARBA" id="ARBA00022741"/>
    </source>
</evidence>
<comment type="catalytic activity">
    <reaction evidence="1 15">
        <text>L-glutamate = D-glutamate</text>
        <dbReference type="Rhea" id="RHEA:12813"/>
        <dbReference type="ChEBI" id="CHEBI:29985"/>
        <dbReference type="ChEBI" id="CHEBI:29986"/>
        <dbReference type="EC" id="5.1.1.3"/>
    </reaction>
</comment>
<dbReference type="GO" id="GO:0009117">
    <property type="term" value="P:nucleotide metabolic process"/>
    <property type="evidence" value="ECO:0007669"/>
    <property type="project" value="UniProtKB-KW"/>
</dbReference>
<evidence type="ECO:0000313" key="19">
    <source>
        <dbReference type="Proteomes" id="UP000051679"/>
    </source>
</evidence>
<accession>A0A0R1ZHE3</accession>
<comment type="cofactor">
    <cofactor evidence="16">
        <name>Mg(2+)</name>
        <dbReference type="ChEBI" id="CHEBI:18420"/>
    </cofactor>
    <text evidence="16">Binds 1 Mg(2+) ion per subunit.</text>
</comment>
<dbReference type="InterPro" id="IPR002637">
    <property type="entry name" value="RdgB/HAM1"/>
</dbReference>
<dbReference type="GO" id="GO:0000166">
    <property type="term" value="F:nucleotide binding"/>
    <property type="evidence" value="ECO:0007669"/>
    <property type="project" value="UniProtKB-KW"/>
</dbReference>
<dbReference type="InterPro" id="IPR015942">
    <property type="entry name" value="Asp/Glu/hydantoin_racemase"/>
</dbReference>
<dbReference type="PATRIC" id="fig|1291052.5.peg.551"/>
<comment type="similarity">
    <text evidence="15">Belongs to the aspartate/glutamate racemases family.</text>
</comment>